<dbReference type="GO" id="GO:0016787">
    <property type="term" value="F:hydrolase activity"/>
    <property type="evidence" value="ECO:0007669"/>
    <property type="project" value="UniProtKB-KW"/>
</dbReference>
<dbReference type="PANTHER" id="PTHR43046:SF12">
    <property type="entry name" value="GDP-MANNOSE MANNOSYL HYDROLASE"/>
    <property type="match status" value="1"/>
</dbReference>
<evidence type="ECO:0000256" key="3">
    <source>
        <dbReference type="ARBA" id="ARBA00022801"/>
    </source>
</evidence>
<dbReference type="PROSITE" id="PS00893">
    <property type="entry name" value="NUDIX_BOX"/>
    <property type="match status" value="1"/>
</dbReference>
<dbReference type="Pfam" id="PF00293">
    <property type="entry name" value="NUDIX"/>
    <property type="match status" value="1"/>
</dbReference>
<evidence type="ECO:0000256" key="1">
    <source>
        <dbReference type="ARBA" id="ARBA00001946"/>
    </source>
</evidence>
<keyword evidence="3 5" id="KW-0378">Hydrolase</keyword>
<sequence>MMLELPQDLPIVERRAVRLVVRDSANDILLFHTRDCTAPELGTWWELPGGGIDEGETYLDTAIRELREETGIVAHPGQIGRPTWRRRATYRHRNVRRLQNEVVVEVRLSVPGPPIDESGRLDYEKEDYFDFRWWPISGVLSTREQFYPRSLPALLTAFLAGEEIDQPFEFWS</sequence>
<organism evidence="7 8">
    <name type="scientific">Sphaerimonospora cavernae</name>
    <dbReference type="NCBI Taxonomy" id="1740611"/>
    <lineage>
        <taxon>Bacteria</taxon>
        <taxon>Bacillati</taxon>
        <taxon>Actinomycetota</taxon>
        <taxon>Actinomycetes</taxon>
        <taxon>Streptosporangiales</taxon>
        <taxon>Streptosporangiaceae</taxon>
        <taxon>Sphaerimonospora</taxon>
    </lineage>
</organism>
<dbReference type="InterPro" id="IPR015797">
    <property type="entry name" value="NUDIX_hydrolase-like_dom_sf"/>
</dbReference>
<dbReference type="RefSeq" id="WP_394299407.1">
    <property type="nucleotide sequence ID" value="NZ_JBHMQT010000003.1"/>
</dbReference>
<comment type="caution">
    <text evidence="7">The sequence shown here is derived from an EMBL/GenBank/DDBJ whole genome shotgun (WGS) entry which is preliminary data.</text>
</comment>
<protein>
    <submittedName>
        <fullName evidence="7">NUDIX hydrolase</fullName>
    </submittedName>
</protein>
<dbReference type="Gene3D" id="3.90.79.10">
    <property type="entry name" value="Nucleoside Triphosphate Pyrophosphohydrolase"/>
    <property type="match status" value="1"/>
</dbReference>
<evidence type="ECO:0000313" key="8">
    <source>
        <dbReference type="Proteomes" id="UP001589870"/>
    </source>
</evidence>
<dbReference type="EMBL" id="JBHMQT010000003">
    <property type="protein sequence ID" value="MFC0861182.1"/>
    <property type="molecule type" value="Genomic_DNA"/>
</dbReference>
<evidence type="ECO:0000313" key="7">
    <source>
        <dbReference type="EMBL" id="MFC0861182.1"/>
    </source>
</evidence>
<dbReference type="InterPro" id="IPR000086">
    <property type="entry name" value="NUDIX_hydrolase_dom"/>
</dbReference>
<evidence type="ECO:0000256" key="4">
    <source>
        <dbReference type="ARBA" id="ARBA00022842"/>
    </source>
</evidence>
<dbReference type="InterPro" id="IPR020084">
    <property type="entry name" value="NUDIX_hydrolase_CS"/>
</dbReference>
<name>A0ABV6TY99_9ACTN</name>
<dbReference type="CDD" id="cd04685">
    <property type="entry name" value="NUDIX_Hydrolase"/>
    <property type="match status" value="1"/>
</dbReference>
<keyword evidence="8" id="KW-1185">Reference proteome</keyword>
<dbReference type="SUPFAM" id="SSF55811">
    <property type="entry name" value="Nudix"/>
    <property type="match status" value="1"/>
</dbReference>
<dbReference type="PRINTS" id="PR00502">
    <property type="entry name" value="NUDIXFAMILY"/>
</dbReference>
<comment type="similarity">
    <text evidence="2 5">Belongs to the Nudix hydrolase family.</text>
</comment>
<dbReference type="PANTHER" id="PTHR43046">
    <property type="entry name" value="GDP-MANNOSE MANNOSYL HYDROLASE"/>
    <property type="match status" value="1"/>
</dbReference>
<evidence type="ECO:0000259" key="6">
    <source>
        <dbReference type="PROSITE" id="PS51462"/>
    </source>
</evidence>
<keyword evidence="4" id="KW-0460">Magnesium</keyword>
<accession>A0ABV6TY99</accession>
<dbReference type="InterPro" id="IPR020476">
    <property type="entry name" value="Nudix_hydrolase"/>
</dbReference>
<reference evidence="7 8" key="1">
    <citation type="submission" date="2024-09" db="EMBL/GenBank/DDBJ databases">
        <authorList>
            <person name="Sun Q."/>
            <person name="Mori K."/>
        </authorList>
    </citation>
    <scope>NUCLEOTIDE SEQUENCE [LARGE SCALE GENOMIC DNA]</scope>
    <source>
        <strain evidence="7 8">TBRC 1851</strain>
    </source>
</reference>
<dbReference type="PROSITE" id="PS51462">
    <property type="entry name" value="NUDIX"/>
    <property type="match status" value="1"/>
</dbReference>
<comment type="cofactor">
    <cofactor evidence="1">
        <name>Mg(2+)</name>
        <dbReference type="ChEBI" id="CHEBI:18420"/>
    </cofactor>
</comment>
<proteinExistence type="inferred from homology"/>
<evidence type="ECO:0000256" key="2">
    <source>
        <dbReference type="ARBA" id="ARBA00005582"/>
    </source>
</evidence>
<dbReference type="Proteomes" id="UP001589870">
    <property type="component" value="Unassembled WGS sequence"/>
</dbReference>
<evidence type="ECO:0000256" key="5">
    <source>
        <dbReference type="RuleBase" id="RU003476"/>
    </source>
</evidence>
<gene>
    <name evidence="7" type="ORF">ACFHYQ_02605</name>
</gene>
<feature type="domain" description="Nudix hydrolase" evidence="6">
    <location>
        <begin position="12"/>
        <end position="157"/>
    </location>
</feature>